<gene>
    <name evidence="6" type="ORF">HZI69_07055</name>
</gene>
<keyword evidence="1" id="KW-0479">Metal-binding</keyword>
<evidence type="ECO:0000256" key="2">
    <source>
        <dbReference type="ARBA" id="ARBA00022771"/>
    </source>
</evidence>
<sequence length="73" mass="8608">MNDIVDRTQEREELMWENWRKQQESAQQFANAMNTARCCVDCGVLIHPLRVKAMPHCVRCVSCQQEHEESQKC</sequence>
<accession>A0A852PV31</accession>
<name>A0A852PV31_HAEHA</name>
<dbReference type="Proteomes" id="UP000590599">
    <property type="component" value="Unassembled WGS sequence"/>
</dbReference>
<dbReference type="GO" id="GO:0008270">
    <property type="term" value="F:zinc ion binding"/>
    <property type="evidence" value="ECO:0007669"/>
    <property type="project" value="UniProtKB-KW"/>
</dbReference>
<dbReference type="AlphaFoldDB" id="A0A852PV31"/>
<evidence type="ECO:0000256" key="3">
    <source>
        <dbReference type="ARBA" id="ARBA00022833"/>
    </source>
</evidence>
<evidence type="ECO:0000259" key="5">
    <source>
        <dbReference type="Pfam" id="PF01258"/>
    </source>
</evidence>
<dbReference type="InterPro" id="IPR000962">
    <property type="entry name" value="Znf_DskA_TraR"/>
</dbReference>
<keyword evidence="2" id="KW-0863">Zinc-finger</keyword>
<feature type="zinc finger region" description="dksA C4-type" evidence="4">
    <location>
        <begin position="39"/>
        <end position="63"/>
    </location>
</feature>
<comment type="caution">
    <text evidence="6">The sequence shown here is derived from an EMBL/GenBank/DDBJ whole genome shotgun (WGS) entry which is preliminary data.</text>
</comment>
<proteinExistence type="predicted"/>
<feature type="domain" description="Zinc finger DksA/TraR C4-type" evidence="5">
    <location>
        <begin position="37"/>
        <end position="68"/>
    </location>
</feature>
<dbReference type="EMBL" id="JACBKA010000014">
    <property type="protein sequence ID" value="NYA27591.1"/>
    <property type="molecule type" value="Genomic_DNA"/>
</dbReference>
<dbReference type="RefSeq" id="WP_179227803.1">
    <property type="nucleotide sequence ID" value="NZ_JACBKA010000014.1"/>
</dbReference>
<evidence type="ECO:0000256" key="1">
    <source>
        <dbReference type="ARBA" id="ARBA00022723"/>
    </source>
</evidence>
<evidence type="ECO:0000256" key="4">
    <source>
        <dbReference type="PROSITE-ProRule" id="PRU00510"/>
    </source>
</evidence>
<dbReference type="Gene3D" id="1.20.120.910">
    <property type="entry name" value="DksA, coiled-coil domain"/>
    <property type="match status" value="1"/>
</dbReference>
<dbReference type="PROSITE" id="PS51128">
    <property type="entry name" value="ZF_DKSA_2"/>
    <property type="match status" value="1"/>
</dbReference>
<protein>
    <submittedName>
        <fullName evidence="6">TraR/DksA C4-type zinc finger protein</fullName>
    </submittedName>
</protein>
<reference evidence="6 7" key="1">
    <citation type="submission" date="2020-07" db="EMBL/GenBank/DDBJ databases">
        <title>Genus Haemophilus, Bergeys manual.</title>
        <authorList>
            <person name="Noerskov-Lauritsen N."/>
        </authorList>
    </citation>
    <scope>NUCLEOTIDE SEQUENCE [LARGE SCALE GENOMIC DNA]</scope>
    <source>
        <strain evidence="6 7">CCUG30047</strain>
    </source>
</reference>
<organism evidence="6 7">
    <name type="scientific">Haemophilus haemolyticus</name>
    <dbReference type="NCBI Taxonomy" id="726"/>
    <lineage>
        <taxon>Bacteria</taxon>
        <taxon>Pseudomonadati</taxon>
        <taxon>Pseudomonadota</taxon>
        <taxon>Gammaproteobacteria</taxon>
        <taxon>Pasteurellales</taxon>
        <taxon>Pasteurellaceae</taxon>
        <taxon>Haemophilus</taxon>
    </lineage>
</organism>
<dbReference type="Pfam" id="PF01258">
    <property type="entry name" value="zf-dskA_traR"/>
    <property type="match status" value="1"/>
</dbReference>
<evidence type="ECO:0000313" key="6">
    <source>
        <dbReference type="EMBL" id="NYA27591.1"/>
    </source>
</evidence>
<keyword evidence="3" id="KW-0862">Zinc</keyword>
<evidence type="ECO:0000313" key="7">
    <source>
        <dbReference type="Proteomes" id="UP000590599"/>
    </source>
</evidence>